<dbReference type="GO" id="GO:0008270">
    <property type="term" value="F:zinc ion binding"/>
    <property type="evidence" value="ECO:0007669"/>
    <property type="project" value="UniProtKB-KW"/>
</dbReference>
<accession>A0A8C6RBL2</accession>
<evidence type="ECO:0000256" key="4">
    <source>
        <dbReference type="ARBA" id="ARBA00022490"/>
    </source>
</evidence>
<dbReference type="GO" id="GO:0016050">
    <property type="term" value="P:vesicle organization"/>
    <property type="evidence" value="ECO:0007669"/>
    <property type="project" value="Ensembl"/>
</dbReference>
<comment type="subcellular location">
    <subcellularLocation>
        <location evidence="2">Cytoplasm</location>
    </subcellularLocation>
    <subcellularLocation>
        <location evidence="1">Nucleus</location>
    </subcellularLocation>
</comment>
<feature type="region of interest" description="Disordered" evidence="14">
    <location>
        <begin position="315"/>
        <end position="336"/>
    </location>
</feature>
<evidence type="ECO:0000256" key="10">
    <source>
        <dbReference type="ARBA" id="ARBA00022833"/>
    </source>
</evidence>
<dbReference type="InterPro" id="IPR044064">
    <property type="entry name" value="ZF_ZBR"/>
</dbReference>
<dbReference type="SUPFAM" id="SSF57850">
    <property type="entry name" value="RING/U-box"/>
    <property type="match status" value="1"/>
</dbReference>
<keyword evidence="10" id="KW-0862">Zinc</keyword>
<dbReference type="GO" id="GO:2000773">
    <property type="term" value="P:negative regulation of cellular senescence"/>
    <property type="evidence" value="ECO:0007669"/>
    <property type="project" value="Ensembl"/>
</dbReference>
<evidence type="ECO:0000256" key="8">
    <source>
        <dbReference type="ARBA" id="ARBA00022776"/>
    </source>
</evidence>
<dbReference type="GO" id="GO:0008284">
    <property type="term" value="P:positive regulation of cell population proliferation"/>
    <property type="evidence" value="ECO:0007669"/>
    <property type="project" value="Ensembl"/>
</dbReference>
<dbReference type="GO" id="GO:1905322">
    <property type="term" value="P:positive regulation of mesenchymal stem cell migration"/>
    <property type="evidence" value="ECO:0007669"/>
    <property type="project" value="Ensembl"/>
</dbReference>
<evidence type="ECO:0000256" key="3">
    <source>
        <dbReference type="ARBA" id="ARBA00004906"/>
    </source>
</evidence>
<feature type="domain" description="ZBR-type" evidence="15">
    <location>
        <begin position="354"/>
        <end position="402"/>
    </location>
</feature>
<dbReference type="PROSITE" id="PS51872">
    <property type="entry name" value="ZF_ZBR"/>
    <property type="match status" value="1"/>
</dbReference>
<keyword evidence="6" id="KW-0479">Metal-binding</keyword>
<dbReference type="GO" id="GO:0045669">
    <property type="term" value="P:positive regulation of osteoblast differentiation"/>
    <property type="evidence" value="ECO:0007669"/>
    <property type="project" value="Ensembl"/>
</dbReference>
<keyword evidence="11" id="KW-0539">Nucleus</keyword>
<dbReference type="InterPro" id="IPR047147">
    <property type="entry name" value="FBX5_43"/>
</dbReference>
<keyword evidence="5" id="KW-0132">Cell division</keyword>
<evidence type="ECO:0000313" key="16">
    <source>
        <dbReference type="Ensembl" id="ENSNGAP00000014664.1"/>
    </source>
</evidence>
<name>A0A8C6RBL2_NANGA</name>
<evidence type="ECO:0000256" key="14">
    <source>
        <dbReference type="SAM" id="MobiDB-lite"/>
    </source>
</evidence>
<proteinExistence type="predicted"/>
<evidence type="ECO:0000259" key="15">
    <source>
        <dbReference type="PROSITE" id="PS51872"/>
    </source>
</evidence>
<dbReference type="GO" id="GO:0006974">
    <property type="term" value="P:DNA damage response"/>
    <property type="evidence" value="ECO:0007669"/>
    <property type="project" value="Ensembl"/>
</dbReference>
<feature type="compositionally biased region" description="Basic and acidic residues" evidence="14">
    <location>
        <begin position="317"/>
        <end position="336"/>
    </location>
</feature>
<reference evidence="16" key="1">
    <citation type="submission" date="2025-08" db="UniProtKB">
        <authorList>
            <consortium name="Ensembl"/>
        </authorList>
    </citation>
    <scope>IDENTIFICATION</scope>
</reference>
<dbReference type="GO" id="GO:0005654">
    <property type="term" value="C:nucleoplasm"/>
    <property type="evidence" value="ECO:0007669"/>
    <property type="project" value="Ensembl"/>
</dbReference>
<dbReference type="GO" id="GO:0005737">
    <property type="term" value="C:cytoplasm"/>
    <property type="evidence" value="ECO:0007669"/>
    <property type="project" value="UniProtKB-SubCell"/>
</dbReference>
<keyword evidence="4" id="KW-0963">Cytoplasm</keyword>
<dbReference type="Proteomes" id="UP000694381">
    <property type="component" value="Unassembled WGS sequence"/>
</dbReference>
<dbReference type="GO" id="GO:0019901">
    <property type="term" value="F:protein kinase binding"/>
    <property type="evidence" value="ECO:0007669"/>
    <property type="project" value="Ensembl"/>
</dbReference>
<reference evidence="16" key="2">
    <citation type="submission" date="2025-09" db="UniProtKB">
        <authorList>
            <consortium name="Ensembl"/>
        </authorList>
    </citation>
    <scope>IDENTIFICATION</scope>
</reference>
<sequence length="427" mass="48156">MIRRTCRCVARPASCCCGSGARTAAERCKEENSFSVKMKCDFNCNPDLSELKVEKPDDSITQGSYTPVSLKLSLKNCFKNHERSSFLESPIVSPTISDLDNKENGRVQQILSISSEIEELEANRLCEDSGYSSFTHHGGQEDGILVLEENFRNSPQSCLLPSQSPDQYPNKNLLPVLHFERVVCSTLKKNAKRNPKVDREMLKEVIASGNFRLQNIIGKKMGLECVDILSELFRRGCKHLLANILTKLGDMDLINLSKVSRIWKKILEGDKGAFQLYNKAMQRVLENNKLSLCNSTRGHATCRIALTSVQKTAWAPPKKDAQTKLPSQRDQKSSAYSRHSEFLEVAKTLKNNESLKACIRCNFPAKYDQYLERATCKRESCGFEYCTKCLCDYHNTKDCSNGKLLKASCRMGPLPGTRKSKKNLQRL</sequence>
<evidence type="ECO:0000256" key="11">
    <source>
        <dbReference type="ARBA" id="ARBA00023242"/>
    </source>
</evidence>
<evidence type="ECO:0000256" key="9">
    <source>
        <dbReference type="ARBA" id="ARBA00022786"/>
    </source>
</evidence>
<dbReference type="PANTHER" id="PTHR15493">
    <property type="entry name" value="F-BOX ONLY PROTEIN 5 AND 43"/>
    <property type="match status" value="1"/>
</dbReference>
<protein>
    <submittedName>
        <fullName evidence="16">F-box protein 5</fullName>
    </submittedName>
</protein>
<dbReference type="GO" id="GO:0007057">
    <property type="term" value="P:spindle assembly involved in female meiosis I"/>
    <property type="evidence" value="ECO:0007669"/>
    <property type="project" value="Ensembl"/>
</dbReference>
<dbReference type="GO" id="GO:0010997">
    <property type="term" value="F:anaphase-promoting complex binding"/>
    <property type="evidence" value="ECO:0007669"/>
    <property type="project" value="Ensembl"/>
</dbReference>
<keyword evidence="8" id="KW-0498">Mitosis</keyword>
<dbReference type="GO" id="GO:0072687">
    <property type="term" value="C:meiotic spindle"/>
    <property type="evidence" value="ECO:0007669"/>
    <property type="project" value="Ensembl"/>
</dbReference>
<dbReference type="InterPro" id="IPR001810">
    <property type="entry name" value="F-box_dom"/>
</dbReference>
<evidence type="ECO:0000256" key="5">
    <source>
        <dbReference type="ARBA" id="ARBA00022618"/>
    </source>
</evidence>
<dbReference type="GO" id="GO:0010971">
    <property type="term" value="P:positive regulation of G2/M transition of mitotic cell cycle"/>
    <property type="evidence" value="ECO:0007669"/>
    <property type="project" value="Ensembl"/>
</dbReference>
<keyword evidence="9" id="KW-0833">Ubl conjugation pathway</keyword>
<organism evidence="16 17">
    <name type="scientific">Nannospalax galili</name>
    <name type="common">Northern Israeli blind subterranean mole rat</name>
    <name type="synonym">Spalax galili</name>
    <dbReference type="NCBI Taxonomy" id="1026970"/>
    <lineage>
        <taxon>Eukaryota</taxon>
        <taxon>Metazoa</taxon>
        <taxon>Chordata</taxon>
        <taxon>Craniata</taxon>
        <taxon>Vertebrata</taxon>
        <taxon>Euteleostomi</taxon>
        <taxon>Mammalia</taxon>
        <taxon>Eutheria</taxon>
        <taxon>Euarchontoglires</taxon>
        <taxon>Glires</taxon>
        <taxon>Rodentia</taxon>
        <taxon>Myomorpha</taxon>
        <taxon>Muroidea</taxon>
        <taxon>Spalacidae</taxon>
        <taxon>Spalacinae</taxon>
        <taxon>Nannospalax</taxon>
    </lineage>
</organism>
<dbReference type="GO" id="GO:0051301">
    <property type="term" value="P:cell division"/>
    <property type="evidence" value="ECO:0007669"/>
    <property type="project" value="UniProtKB-KW"/>
</dbReference>
<dbReference type="GeneTree" id="ENSGT00530000063692"/>
<evidence type="ECO:0000256" key="1">
    <source>
        <dbReference type="ARBA" id="ARBA00004123"/>
    </source>
</evidence>
<evidence type="ECO:0000256" key="2">
    <source>
        <dbReference type="ARBA" id="ARBA00004496"/>
    </source>
</evidence>
<keyword evidence="17" id="KW-1185">Reference proteome</keyword>
<dbReference type="FunFam" id="2.20.25.20:FF:000006">
    <property type="entry name" value="F-box only protein 5"/>
    <property type="match status" value="1"/>
</dbReference>
<dbReference type="GO" id="GO:0045835">
    <property type="term" value="P:negative regulation of meiotic nuclear division"/>
    <property type="evidence" value="ECO:0007669"/>
    <property type="project" value="Ensembl"/>
</dbReference>
<dbReference type="GO" id="GO:0046785">
    <property type="term" value="P:microtubule polymerization"/>
    <property type="evidence" value="ECO:0007669"/>
    <property type="project" value="Ensembl"/>
</dbReference>
<dbReference type="GO" id="GO:1990948">
    <property type="term" value="F:ubiquitin ligase inhibitor activity"/>
    <property type="evidence" value="ECO:0007669"/>
    <property type="project" value="Ensembl"/>
</dbReference>
<evidence type="ECO:0000313" key="17">
    <source>
        <dbReference type="Proteomes" id="UP000694381"/>
    </source>
</evidence>
<gene>
    <name evidence="16" type="primary">Fbxo5</name>
</gene>
<keyword evidence="7 13" id="KW-0863">Zinc-finger</keyword>
<dbReference type="Ensembl" id="ENSNGAT00000020258.1">
    <property type="protein sequence ID" value="ENSNGAP00000014664.1"/>
    <property type="gene ID" value="ENSNGAG00000015908.1"/>
</dbReference>
<dbReference type="AlphaFoldDB" id="A0A8C6RBL2"/>
<dbReference type="UniPathway" id="UPA00143"/>
<dbReference type="CDD" id="cd20364">
    <property type="entry name" value="BRcat_RBR_FBXO5"/>
    <property type="match status" value="1"/>
</dbReference>
<dbReference type="PANTHER" id="PTHR15493:SF8">
    <property type="entry name" value="F-BOX ONLY PROTEIN 5"/>
    <property type="match status" value="1"/>
</dbReference>
<dbReference type="Pfam" id="PF00646">
    <property type="entry name" value="F-box"/>
    <property type="match status" value="1"/>
</dbReference>
<dbReference type="GO" id="GO:0070169">
    <property type="term" value="P:positive regulation of biomineral tissue development"/>
    <property type="evidence" value="ECO:0007669"/>
    <property type="project" value="Ensembl"/>
</dbReference>
<keyword evidence="12" id="KW-0131">Cell cycle</keyword>
<dbReference type="GO" id="GO:0032876">
    <property type="term" value="P:negative regulation of DNA endoreduplication"/>
    <property type="evidence" value="ECO:0007669"/>
    <property type="project" value="Ensembl"/>
</dbReference>
<evidence type="ECO:0000256" key="13">
    <source>
        <dbReference type="PROSITE-ProRule" id="PRU01220"/>
    </source>
</evidence>
<dbReference type="Pfam" id="PF22191">
    <property type="entry name" value="IBR_1"/>
    <property type="match status" value="1"/>
</dbReference>
<dbReference type="GO" id="GO:0045841">
    <property type="term" value="P:negative regulation of mitotic metaphase/anaphase transition"/>
    <property type="evidence" value="ECO:0007669"/>
    <property type="project" value="Ensembl"/>
</dbReference>
<dbReference type="OMA" id="QHAICQE"/>
<dbReference type="GO" id="GO:0001556">
    <property type="term" value="P:oocyte maturation"/>
    <property type="evidence" value="ECO:0007669"/>
    <property type="project" value="Ensembl"/>
</dbReference>
<evidence type="ECO:0000256" key="7">
    <source>
        <dbReference type="ARBA" id="ARBA00022771"/>
    </source>
</evidence>
<comment type="pathway">
    <text evidence="3">Protein modification; protein ubiquitination.</text>
</comment>
<evidence type="ECO:0000256" key="12">
    <source>
        <dbReference type="ARBA" id="ARBA00023306"/>
    </source>
</evidence>
<evidence type="ECO:0000256" key="6">
    <source>
        <dbReference type="ARBA" id="ARBA00022723"/>
    </source>
</evidence>
<dbReference type="GO" id="GO:0016567">
    <property type="term" value="P:protein ubiquitination"/>
    <property type="evidence" value="ECO:0007669"/>
    <property type="project" value="UniProtKB-UniPathway"/>
</dbReference>
<dbReference type="Gene3D" id="2.20.25.20">
    <property type="match status" value="1"/>
</dbReference>